<feature type="region of interest" description="Disordered" evidence="1">
    <location>
        <begin position="1"/>
        <end position="129"/>
    </location>
</feature>
<dbReference type="EMBL" id="JAZAVK010000042">
    <property type="protein sequence ID" value="KAK7428388.1"/>
    <property type="molecule type" value="Genomic_DNA"/>
</dbReference>
<feature type="compositionally biased region" description="Polar residues" evidence="1">
    <location>
        <begin position="36"/>
        <end position="45"/>
    </location>
</feature>
<protein>
    <submittedName>
        <fullName evidence="2">Uncharacterized protein</fullName>
    </submittedName>
</protein>
<feature type="compositionally biased region" description="Basic and acidic residues" evidence="1">
    <location>
        <begin position="57"/>
        <end position="76"/>
    </location>
</feature>
<proteinExistence type="predicted"/>
<evidence type="ECO:0000313" key="2">
    <source>
        <dbReference type="EMBL" id="KAK7428388.1"/>
    </source>
</evidence>
<sequence length="129" mass="14567">MSTNSIVDWMKEIPEGFAEESPLESAPPSRKRRRLNPTTPDSFNDNDVDQNILIMPLERDESPSKCHAPADDETPRAPHKRIQAPRSESNYSLSGRSQQSFQSSEPDDFRRRNICKDSSSALMASGFEI</sequence>
<feature type="compositionally biased region" description="Polar residues" evidence="1">
    <location>
        <begin position="86"/>
        <end position="104"/>
    </location>
</feature>
<gene>
    <name evidence="2" type="ORF">QQZ08_005145</name>
</gene>
<organism evidence="2 3">
    <name type="scientific">Neonectria magnoliae</name>
    <dbReference type="NCBI Taxonomy" id="2732573"/>
    <lineage>
        <taxon>Eukaryota</taxon>
        <taxon>Fungi</taxon>
        <taxon>Dikarya</taxon>
        <taxon>Ascomycota</taxon>
        <taxon>Pezizomycotina</taxon>
        <taxon>Sordariomycetes</taxon>
        <taxon>Hypocreomycetidae</taxon>
        <taxon>Hypocreales</taxon>
        <taxon>Nectriaceae</taxon>
        <taxon>Neonectria</taxon>
    </lineage>
</organism>
<comment type="caution">
    <text evidence="2">The sequence shown here is derived from an EMBL/GenBank/DDBJ whole genome shotgun (WGS) entry which is preliminary data.</text>
</comment>
<evidence type="ECO:0000313" key="3">
    <source>
        <dbReference type="Proteomes" id="UP001498421"/>
    </source>
</evidence>
<accession>A0ABR1I653</accession>
<evidence type="ECO:0000256" key="1">
    <source>
        <dbReference type="SAM" id="MobiDB-lite"/>
    </source>
</evidence>
<keyword evidence="3" id="KW-1185">Reference proteome</keyword>
<reference evidence="2 3" key="1">
    <citation type="journal article" date="2025" name="Microbiol. Resour. Announc.">
        <title>Draft genome sequences for Neonectria magnoliae and Neonectria punicea, canker pathogens of Liriodendron tulipifera and Acer saccharum in West Virginia.</title>
        <authorList>
            <person name="Petronek H.M."/>
            <person name="Kasson M.T."/>
            <person name="Metheny A.M."/>
            <person name="Stauder C.M."/>
            <person name="Lovett B."/>
            <person name="Lynch S.C."/>
            <person name="Garnas J.R."/>
            <person name="Kasson L.R."/>
            <person name="Stajich J.E."/>
        </authorList>
    </citation>
    <scope>NUCLEOTIDE SEQUENCE [LARGE SCALE GENOMIC DNA]</scope>
    <source>
        <strain evidence="2 3">NRRL 64651</strain>
    </source>
</reference>
<name>A0ABR1I653_9HYPO</name>
<dbReference type="Proteomes" id="UP001498421">
    <property type="component" value="Unassembled WGS sequence"/>
</dbReference>